<proteinExistence type="predicted"/>
<organism evidence="1 2">
    <name type="scientific">Armadillidium nasatum</name>
    <dbReference type="NCBI Taxonomy" id="96803"/>
    <lineage>
        <taxon>Eukaryota</taxon>
        <taxon>Metazoa</taxon>
        <taxon>Ecdysozoa</taxon>
        <taxon>Arthropoda</taxon>
        <taxon>Crustacea</taxon>
        <taxon>Multicrustacea</taxon>
        <taxon>Malacostraca</taxon>
        <taxon>Eumalacostraca</taxon>
        <taxon>Peracarida</taxon>
        <taxon>Isopoda</taxon>
        <taxon>Oniscidea</taxon>
        <taxon>Crinocheta</taxon>
        <taxon>Armadillidiidae</taxon>
        <taxon>Armadillidium</taxon>
    </lineage>
</organism>
<gene>
    <name evidence="1" type="ORF">Anas_02754</name>
</gene>
<reference evidence="1 2" key="1">
    <citation type="journal article" date="2019" name="PLoS Biol.">
        <title>Sex chromosomes control vertical transmission of feminizing Wolbachia symbionts in an isopod.</title>
        <authorList>
            <person name="Becking T."/>
            <person name="Chebbi M.A."/>
            <person name="Giraud I."/>
            <person name="Moumen B."/>
            <person name="Laverre T."/>
            <person name="Caubet Y."/>
            <person name="Peccoud J."/>
            <person name="Gilbert C."/>
            <person name="Cordaux R."/>
        </authorList>
    </citation>
    <scope>NUCLEOTIDE SEQUENCE [LARGE SCALE GENOMIC DNA]</scope>
    <source>
        <strain evidence="1">ANa2</strain>
        <tissue evidence="1">Whole body excluding digestive tract and cuticle</tissue>
    </source>
</reference>
<name>A0A5N5THD6_9CRUS</name>
<evidence type="ECO:0000313" key="1">
    <source>
        <dbReference type="EMBL" id="KAB7505599.1"/>
    </source>
</evidence>
<dbReference type="EMBL" id="SEYY01001183">
    <property type="protein sequence ID" value="KAB7505599.1"/>
    <property type="molecule type" value="Genomic_DNA"/>
</dbReference>
<dbReference type="AlphaFoldDB" id="A0A5N5THD6"/>
<comment type="caution">
    <text evidence="1">The sequence shown here is derived from an EMBL/GenBank/DDBJ whole genome shotgun (WGS) entry which is preliminary data.</text>
</comment>
<protein>
    <submittedName>
        <fullName evidence="1">Uncharacterized protein</fullName>
    </submittedName>
</protein>
<evidence type="ECO:0000313" key="2">
    <source>
        <dbReference type="Proteomes" id="UP000326759"/>
    </source>
</evidence>
<sequence>MVLIDVSGKALLLAESQSFCPQSLILRLAIQDIQSQSLLVSWQAANTSELQGFKCKFKFSSFQEGLNL</sequence>
<dbReference type="Proteomes" id="UP000326759">
    <property type="component" value="Unassembled WGS sequence"/>
</dbReference>
<keyword evidence="2" id="KW-1185">Reference proteome</keyword>
<dbReference type="OrthoDB" id="10027416at2759"/>
<accession>A0A5N5THD6</accession>